<dbReference type="InterPro" id="IPR011250">
    <property type="entry name" value="OMP/PagP_B-barrel"/>
</dbReference>
<reference evidence="4 5" key="1">
    <citation type="submission" date="2015-11" db="EMBL/GenBank/DDBJ databases">
        <title>Genomic analysis of 38 Legionella species identifies large and diverse effector repertoires.</title>
        <authorList>
            <person name="Burstein D."/>
            <person name="Amaro F."/>
            <person name="Zusman T."/>
            <person name="Lifshitz Z."/>
            <person name="Cohen O."/>
            <person name="Gilbert J.A."/>
            <person name="Pupko T."/>
            <person name="Shuman H.A."/>
            <person name="Segal G."/>
        </authorList>
    </citation>
    <scope>NUCLEOTIDE SEQUENCE [LARGE SCALE GENOMIC DNA]</scope>
    <source>
        <strain evidence="4 5">Oak Ridge-10</strain>
    </source>
</reference>
<comment type="caution">
    <text evidence="4">The sequence shown here is derived from an EMBL/GenBank/DDBJ whole genome shotgun (WGS) entry which is preliminary data.</text>
</comment>
<name>A0A0W0X576_9GAMM</name>
<evidence type="ECO:0000313" key="4">
    <source>
        <dbReference type="EMBL" id="KTD39755.1"/>
    </source>
</evidence>
<dbReference type="PATRIC" id="fig|29423.5.peg.900"/>
<accession>A0A0W0X576</accession>
<dbReference type="Pfam" id="PF13505">
    <property type="entry name" value="OMP_b-brl"/>
    <property type="match status" value="1"/>
</dbReference>
<dbReference type="InterPro" id="IPR027385">
    <property type="entry name" value="Beta-barrel_OMP"/>
</dbReference>
<evidence type="ECO:0000256" key="1">
    <source>
        <dbReference type="ARBA" id="ARBA00022729"/>
    </source>
</evidence>
<dbReference type="Proteomes" id="UP000054858">
    <property type="component" value="Unassembled WGS sequence"/>
</dbReference>
<evidence type="ECO:0000313" key="5">
    <source>
        <dbReference type="Proteomes" id="UP000054858"/>
    </source>
</evidence>
<feature type="domain" description="Outer membrane protein beta-barrel" evidence="3">
    <location>
        <begin position="8"/>
        <end position="222"/>
    </location>
</feature>
<dbReference type="EMBL" id="LNYP01000013">
    <property type="protein sequence ID" value="KTD39755.1"/>
    <property type="molecule type" value="Genomic_DNA"/>
</dbReference>
<proteinExistence type="predicted"/>
<organism evidence="4 5">
    <name type="scientific">Legionella oakridgensis</name>
    <dbReference type="NCBI Taxonomy" id="29423"/>
    <lineage>
        <taxon>Bacteria</taxon>
        <taxon>Pseudomonadati</taxon>
        <taxon>Pseudomonadota</taxon>
        <taxon>Gammaproteobacteria</taxon>
        <taxon>Legionellales</taxon>
        <taxon>Legionellaceae</taxon>
        <taxon>Legionella</taxon>
    </lineage>
</organism>
<keyword evidence="1 2" id="KW-0732">Signal</keyword>
<evidence type="ECO:0000256" key="2">
    <source>
        <dbReference type="SAM" id="SignalP"/>
    </source>
</evidence>
<protein>
    <recommendedName>
        <fullName evidence="3">Outer membrane protein beta-barrel domain-containing protein</fullName>
    </recommendedName>
</protein>
<dbReference type="AlphaFoldDB" id="A0A0W0X576"/>
<gene>
    <name evidence="4" type="ORF">Loak_0862</name>
</gene>
<feature type="chain" id="PRO_5006916158" description="Outer membrane protein beta-barrel domain-containing protein" evidence="2">
    <location>
        <begin position="22"/>
        <end position="252"/>
    </location>
</feature>
<evidence type="ECO:0000259" key="3">
    <source>
        <dbReference type="Pfam" id="PF13505"/>
    </source>
</evidence>
<feature type="signal peptide" evidence="2">
    <location>
        <begin position="1"/>
        <end position="21"/>
    </location>
</feature>
<dbReference type="SUPFAM" id="SSF56925">
    <property type="entry name" value="OMPA-like"/>
    <property type="match status" value="1"/>
</dbReference>
<sequence length="252" mass="28780">MPKLISMLCAMICIFCQHAFASSIDKSVREKLQFSFAGGGSWLQTSKNNQLVISDYETDSLHNLHVARSSLWKGGVGYPILMERLQNRQLLNQLLLEVNVYYTSTTIYGDVWQYKLPQFNNYSFNAPFTSTRVMLEAKPNLFTYQYISPYAIFGVGMAWNDLTYRERVTGAGIDPLSYLPLQEKQNHKIAYDLGFGMQVKISNRLSVMLEYLYTYLGSVSASYARANDVALQTPPVFTFHSQNIMAGIRWCF</sequence>
<dbReference type="RefSeq" id="WP_025385535.1">
    <property type="nucleotide sequence ID" value="NZ_LCUA01000036.1"/>
</dbReference>
<dbReference type="Gene3D" id="2.40.160.20">
    <property type="match status" value="1"/>
</dbReference>